<dbReference type="PANTHER" id="PTHR12538">
    <property type="entry name" value="40S RIBOSOMAL PROTEIN S26"/>
    <property type="match status" value="1"/>
</dbReference>
<dbReference type="Pfam" id="PF01283">
    <property type="entry name" value="Ribosomal_S26e"/>
    <property type="match status" value="1"/>
</dbReference>
<feature type="transmembrane region" description="Helical" evidence="9">
    <location>
        <begin position="150"/>
        <end position="168"/>
    </location>
</feature>
<keyword evidence="6 9" id="KW-0472">Membrane</keyword>
<dbReference type="InterPro" id="IPR035952">
    <property type="entry name" value="Rhomboid-like_sf"/>
</dbReference>
<evidence type="ECO:0000256" key="2">
    <source>
        <dbReference type="ARBA" id="ARBA00008596"/>
    </source>
</evidence>
<dbReference type="Pfam" id="PF01694">
    <property type="entry name" value="Rhomboid"/>
    <property type="match status" value="1"/>
</dbReference>
<comment type="caution">
    <text evidence="11">The sequence shown here is derived from an EMBL/GenBank/DDBJ whole genome shotgun (WGS) entry which is preliminary data.</text>
</comment>
<comment type="similarity">
    <text evidence="2">Belongs to the eukaryotic ribosomal protein eS26 family.</text>
</comment>
<evidence type="ECO:0000256" key="7">
    <source>
        <dbReference type="ARBA" id="ARBA00023274"/>
    </source>
</evidence>
<evidence type="ECO:0000256" key="6">
    <source>
        <dbReference type="ARBA" id="ARBA00023136"/>
    </source>
</evidence>
<sequence length="333" mass="37532">MFLLKGLVGVNVAVFGYSIYATEQAKQGYMDNFRKYYQNMTMSLRDVKNGYYWQTITCMFAHSGIMHIAFNMITFWSLGGALAALPVTPGQFMLIVFGSGLAGSLFWLGQENMKEQAGAVSRQRAMGFSGALIGAVTVVACFMPKNQVQLFGVVPVPLWLLTVGYAVYDGYYLNSENTRTAHAGHLGGLAFGVAYYFLKLRRLQYPEQWQEQKNFMQMRLEDGRNKKGRGHVKPIRCSNCSRCTPKDKAIKRFTIRNMVESAAIRDISDASVFPEYTVPKMYLKLQYCVSCAIHGKIVRVRSREGRRNRAPPPRVRFNKDGKKITPQVAAKTS</sequence>
<dbReference type="EMBL" id="JAKIXB020000033">
    <property type="protein sequence ID" value="KAL1594890.1"/>
    <property type="molecule type" value="Genomic_DNA"/>
</dbReference>
<dbReference type="InterPro" id="IPR000892">
    <property type="entry name" value="Ribosomal_eS26"/>
</dbReference>
<protein>
    <submittedName>
        <fullName evidence="11">40S ribosomal protein S26</fullName>
    </submittedName>
</protein>
<dbReference type="Proteomes" id="UP001521222">
    <property type="component" value="Unassembled WGS sequence"/>
</dbReference>
<evidence type="ECO:0000256" key="1">
    <source>
        <dbReference type="ARBA" id="ARBA00004141"/>
    </source>
</evidence>
<dbReference type="PROSITE" id="PS00733">
    <property type="entry name" value="RIBOSOMAL_S26E"/>
    <property type="match status" value="1"/>
</dbReference>
<evidence type="ECO:0000259" key="10">
    <source>
        <dbReference type="Pfam" id="PF01694"/>
    </source>
</evidence>
<dbReference type="PANTHER" id="PTHR12538:SF0">
    <property type="entry name" value="40S RIBOSOMAL PROTEIN S26"/>
    <property type="match status" value="1"/>
</dbReference>
<evidence type="ECO:0000256" key="4">
    <source>
        <dbReference type="ARBA" id="ARBA00022980"/>
    </source>
</evidence>
<feature type="domain" description="Peptidase S54 rhomboid" evidence="10">
    <location>
        <begin position="50"/>
        <end position="201"/>
    </location>
</feature>
<keyword evidence="4 11" id="KW-0689">Ribosomal protein</keyword>
<dbReference type="InterPro" id="IPR038551">
    <property type="entry name" value="Ribosomal_eS26_sf"/>
</dbReference>
<accession>A0ABR3QRV2</accession>
<dbReference type="Gene3D" id="3.30.1740.20">
    <property type="entry name" value="Ribosomal protein S26e"/>
    <property type="match status" value="1"/>
</dbReference>
<proteinExistence type="inferred from homology"/>
<keyword evidence="12" id="KW-1185">Reference proteome</keyword>
<feature type="region of interest" description="Disordered" evidence="8">
    <location>
        <begin position="303"/>
        <end position="333"/>
    </location>
</feature>
<keyword evidence="7" id="KW-0687">Ribonucleoprotein</keyword>
<evidence type="ECO:0000256" key="3">
    <source>
        <dbReference type="ARBA" id="ARBA00022692"/>
    </source>
</evidence>
<feature type="transmembrane region" description="Helical" evidence="9">
    <location>
        <begin position="125"/>
        <end position="143"/>
    </location>
</feature>
<name>A0ABR3QRV2_9PLEO</name>
<comment type="subcellular location">
    <subcellularLocation>
        <location evidence="1">Membrane</location>
        <topology evidence="1">Multi-pass membrane protein</topology>
    </subcellularLocation>
</comment>
<keyword evidence="3 9" id="KW-0812">Transmembrane</keyword>
<feature type="transmembrane region" description="Helical" evidence="9">
    <location>
        <begin position="82"/>
        <end position="105"/>
    </location>
</feature>
<feature type="transmembrane region" description="Helical" evidence="9">
    <location>
        <begin position="180"/>
        <end position="198"/>
    </location>
</feature>
<evidence type="ECO:0000256" key="5">
    <source>
        <dbReference type="ARBA" id="ARBA00022989"/>
    </source>
</evidence>
<dbReference type="InterPro" id="IPR022764">
    <property type="entry name" value="Peptidase_S54_rhomboid_dom"/>
</dbReference>
<dbReference type="GO" id="GO:0005840">
    <property type="term" value="C:ribosome"/>
    <property type="evidence" value="ECO:0007669"/>
    <property type="project" value="UniProtKB-KW"/>
</dbReference>
<organism evidence="11 12">
    <name type="scientific">Nothophoma quercina</name>
    <dbReference type="NCBI Taxonomy" id="749835"/>
    <lineage>
        <taxon>Eukaryota</taxon>
        <taxon>Fungi</taxon>
        <taxon>Dikarya</taxon>
        <taxon>Ascomycota</taxon>
        <taxon>Pezizomycotina</taxon>
        <taxon>Dothideomycetes</taxon>
        <taxon>Pleosporomycetidae</taxon>
        <taxon>Pleosporales</taxon>
        <taxon>Pleosporineae</taxon>
        <taxon>Didymellaceae</taxon>
        <taxon>Nothophoma</taxon>
    </lineage>
</organism>
<reference evidence="11 12" key="1">
    <citation type="submission" date="2024-02" db="EMBL/GenBank/DDBJ databases">
        <title>De novo assembly and annotation of 12 fungi associated with fruit tree decline syndrome in Ontario, Canada.</title>
        <authorList>
            <person name="Sulman M."/>
            <person name="Ellouze W."/>
            <person name="Ilyukhin E."/>
        </authorList>
    </citation>
    <scope>NUCLEOTIDE SEQUENCE [LARGE SCALE GENOMIC DNA]</scope>
    <source>
        <strain evidence="11 12">M97-236</strain>
    </source>
</reference>
<evidence type="ECO:0000313" key="11">
    <source>
        <dbReference type="EMBL" id="KAL1594890.1"/>
    </source>
</evidence>
<dbReference type="Gene3D" id="1.20.1540.10">
    <property type="entry name" value="Rhomboid-like"/>
    <property type="match status" value="1"/>
</dbReference>
<evidence type="ECO:0000256" key="9">
    <source>
        <dbReference type="SAM" id="Phobius"/>
    </source>
</evidence>
<keyword evidence="5 9" id="KW-1133">Transmembrane helix</keyword>
<evidence type="ECO:0000256" key="8">
    <source>
        <dbReference type="SAM" id="MobiDB-lite"/>
    </source>
</evidence>
<dbReference type="SUPFAM" id="SSF144091">
    <property type="entry name" value="Rhomboid-like"/>
    <property type="match status" value="1"/>
</dbReference>
<dbReference type="InterPro" id="IPR047864">
    <property type="entry name" value="Ribosomal_eS26_CS"/>
</dbReference>
<evidence type="ECO:0000313" key="12">
    <source>
        <dbReference type="Proteomes" id="UP001521222"/>
    </source>
</evidence>
<gene>
    <name evidence="11" type="primary">RPS26A</name>
    <name evidence="11" type="ORF">SLS59_008440</name>
</gene>